<dbReference type="CDD" id="cd06171">
    <property type="entry name" value="Sigma70_r4"/>
    <property type="match status" value="1"/>
</dbReference>
<keyword evidence="2" id="KW-0731">Sigma factor</keyword>
<evidence type="ECO:0000313" key="9">
    <source>
        <dbReference type="EMBL" id="MDF6102426.1"/>
    </source>
</evidence>
<evidence type="ECO:0000256" key="5">
    <source>
        <dbReference type="SAM" id="MobiDB-lite"/>
    </source>
</evidence>
<evidence type="ECO:0000256" key="2">
    <source>
        <dbReference type="ARBA" id="ARBA00023082"/>
    </source>
</evidence>
<evidence type="ECO:0000256" key="3">
    <source>
        <dbReference type="ARBA" id="ARBA00023125"/>
    </source>
</evidence>
<dbReference type="InterPro" id="IPR036388">
    <property type="entry name" value="WH-like_DNA-bd_sf"/>
</dbReference>
<dbReference type="RefSeq" id="WP_058249725.1">
    <property type="nucleotide sequence ID" value="NZ_CBDRND010000005.1"/>
</dbReference>
<gene>
    <name evidence="9" type="ORF">L2299_15325</name>
</gene>
<dbReference type="Gene3D" id="1.20.120.1810">
    <property type="match status" value="1"/>
</dbReference>
<dbReference type="SUPFAM" id="SSF88946">
    <property type="entry name" value="Sigma2 domain of RNA polymerase sigma factors"/>
    <property type="match status" value="1"/>
</dbReference>
<dbReference type="Pfam" id="PF04539">
    <property type="entry name" value="Sigma70_r3"/>
    <property type="match status" value="1"/>
</dbReference>
<feature type="compositionally biased region" description="Basic and acidic residues" evidence="5">
    <location>
        <begin position="1"/>
        <end position="12"/>
    </location>
</feature>
<keyword evidence="3" id="KW-0238">DNA-binding</keyword>
<dbReference type="Pfam" id="PF04542">
    <property type="entry name" value="Sigma70_r2"/>
    <property type="match status" value="1"/>
</dbReference>
<sequence>MASGDRGDHDDYSDVLPSLREMHDEKDDDRRARLREDVIARCLPLADHVARRFSERGEPIDDLRQVARIGLMHAVDRFDVERGNNFLAFAVPTVMGEVKRYFRDSTWSIRVPRRAQEASLNIAKASEELLQSLGRSPRPSEIAQHLGLPVSEVIEGMVARSAYTASSIDAEAGSSTDGWTLADTLGDEDARLELVEEFVTLQPALERLTERERTILTLRFFKSMSQSEIARQVGISQMHVSRLLTRILETLRSEVVVDGDDTGNENGGGGSQADSERAATKSRGTPRGFTA</sequence>
<dbReference type="InterPro" id="IPR007630">
    <property type="entry name" value="RNA_pol_sigma70_r4"/>
</dbReference>
<name>A0ABT6BWV8_9ACTN</name>
<dbReference type="SUPFAM" id="SSF88659">
    <property type="entry name" value="Sigma3 and sigma4 domains of RNA polymerase sigma factors"/>
    <property type="match status" value="2"/>
</dbReference>
<dbReference type="PANTHER" id="PTHR30385">
    <property type="entry name" value="SIGMA FACTOR F FLAGELLAR"/>
    <property type="match status" value="1"/>
</dbReference>
<dbReference type="InterPro" id="IPR013324">
    <property type="entry name" value="RNA_pol_sigma_r3/r4-like"/>
</dbReference>
<dbReference type="NCBIfam" id="TIGR02980">
    <property type="entry name" value="SigBFG"/>
    <property type="match status" value="1"/>
</dbReference>
<keyword evidence="1" id="KW-0805">Transcription regulation</keyword>
<comment type="caution">
    <text evidence="9">The sequence shown here is derived from an EMBL/GenBank/DDBJ whole genome shotgun (WGS) entry which is preliminary data.</text>
</comment>
<dbReference type="PRINTS" id="PR00046">
    <property type="entry name" value="SIGMA70FCT"/>
</dbReference>
<dbReference type="InterPro" id="IPR014284">
    <property type="entry name" value="RNA_pol_sigma-70_dom"/>
</dbReference>
<dbReference type="Pfam" id="PF04545">
    <property type="entry name" value="Sigma70_r4"/>
    <property type="match status" value="1"/>
</dbReference>
<dbReference type="Proteomes" id="UP001152308">
    <property type="component" value="Unassembled WGS sequence"/>
</dbReference>
<feature type="region of interest" description="Disordered" evidence="5">
    <location>
        <begin position="1"/>
        <end position="27"/>
    </location>
</feature>
<keyword evidence="10" id="KW-1185">Reference proteome</keyword>
<feature type="domain" description="RNA polymerase sigma-70 region 2" evidence="7">
    <location>
        <begin position="39"/>
        <end position="107"/>
    </location>
</feature>
<proteinExistence type="predicted"/>
<keyword evidence="4" id="KW-0804">Transcription</keyword>
<dbReference type="InterPro" id="IPR007627">
    <property type="entry name" value="RNA_pol_sigma70_r2"/>
</dbReference>
<dbReference type="InterPro" id="IPR014322">
    <property type="entry name" value="RNA_pol_sigma-B/F/G"/>
</dbReference>
<reference evidence="9" key="2">
    <citation type="submission" date="2022-01" db="EMBL/GenBank/DDBJ databases">
        <authorList>
            <person name="Sanchez-Suarez J."/>
            <person name="Villamil L."/>
            <person name="Diaz L.E."/>
        </authorList>
    </citation>
    <scope>NUCLEOTIDE SEQUENCE</scope>
    <source>
        <strain evidence="9">EUFUS-Z928</strain>
    </source>
</reference>
<evidence type="ECO:0000259" key="6">
    <source>
        <dbReference type="Pfam" id="PF04539"/>
    </source>
</evidence>
<dbReference type="EMBL" id="JAKJLQ010000011">
    <property type="protein sequence ID" value="MDF6102426.1"/>
    <property type="molecule type" value="Genomic_DNA"/>
</dbReference>
<reference evidence="9" key="1">
    <citation type="journal article" date="2022" name="Data Brief">
        <title>Draft genome sequence data of Gordonia hongkongensis strain EUFUS-Z928 isolated from the octocoral Eunicea fusca.</title>
        <authorList>
            <person name="Sanchez-Suarez J."/>
            <person name="Diaz L."/>
            <person name="Melo-Bolivar J."/>
            <person name="Villamil L."/>
        </authorList>
    </citation>
    <scope>NUCLEOTIDE SEQUENCE</scope>
    <source>
        <strain evidence="9">EUFUS-Z928</strain>
    </source>
</reference>
<dbReference type="InterPro" id="IPR000943">
    <property type="entry name" value="RNA_pol_sigma70"/>
</dbReference>
<protein>
    <submittedName>
        <fullName evidence="9">RNA polymerase sigma factor SigF</fullName>
    </submittedName>
</protein>
<evidence type="ECO:0000256" key="4">
    <source>
        <dbReference type="ARBA" id="ARBA00023163"/>
    </source>
</evidence>
<organism evidence="9 10">
    <name type="scientific">Gordonia hongkongensis</name>
    <dbReference type="NCBI Taxonomy" id="1701090"/>
    <lineage>
        <taxon>Bacteria</taxon>
        <taxon>Bacillati</taxon>
        <taxon>Actinomycetota</taxon>
        <taxon>Actinomycetes</taxon>
        <taxon>Mycobacteriales</taxon>
        <taxon>Gordoniaceae</taxon>
        <taxon>Gordonia</taxon>
    </lineage>
</organism>
<evidence type="ECO:0000313" key="10">
    <source>
        <dbReference type="Proteomes" id="UP001152308"/>
    </source>
</evidence>
<feature type="domain" description="RNA polymerase sigma-70 region 3" evidence="6">
    <location>
        <begin position="120"/>
        <end position="184"/>
    </location>
</feature>
<feature type="domain" description="RNA polymerase sigma-70 region 4" evidence="8">
    <location>
        <begin position="204"/>
        <end position="252"/>
    </location>
</feature>
<dbReference type="InterPro" id="IPR013325">
    <property type="entry name" value="RNA_pol_sigma_r2"/>
</dbReference>
<feature type="region of interest" description="Disordered" evidence="5">
    <location>
        <begin position="258"/>
        <end position="291"/>
    </location>
</feature>
<evidence type="ECO:0000259" key="7">
    <source>
        <dbReference type="Pfam" id="PF04542"/>
    </source>
</evidence>
<accession>A0ABT6BWV8</accession>
<dbReference type="Gene3D" id="1.10.10.10">
    <property type="entry name" value="Winged helix-like DNA-binding domain superfamily/Winged helix DNA-binding domain"/>
    <property type="match status" value="2"/>
</dbReference>
<dbReference type="PANTHER" id="PTHR30385:SF4">
    <property type="entry name" value="RNA POLYMERASE SIGMA-E FACTOR"/>
    <property type="match status" value="1"/>
</dbReference>
<dbReference type="NCBIfam" id="TIGR02937">
    <property type="entry name" value="sigma70-ECF"/>
    <property type="match status" value="1"/>
</dbReference>
<dbReference type="InterPro" id="IPR007624">
    <property type="entry name" value="RNA_pol_sigma70_r3"/>
</dbReference>
<evidence type="ECO:0000256" key="1">
    <source>
        <dbReference type="ARBA" id="ARBA00023015"/>
    </source>
</evidence>
<evidence type="ECO:0000259" key="8">
    <source>
        <dbReference type="Pfam" id="PF04545"/>
    </source>
</evidence>